<evidence type="ECO:0000256" key="8">
    <source>
        <dbReference type="PROSITE-ProRule" id="PRU01330"/>
    </source>
</evidence>
<dbReference type="PROSITE" id="PS51987">
    <property type="entry name" value="GS_CATALYTIC"/>
    <property type="match status" value="1"/>
</dbReference>
<feature type="binding site" evidence="6">
    <location>
        <position position="329"/>
    </location>
    <ligand>
        <name>ATP</name>
        <dbReference type="ChEBI" id="CHEBI:30616"/>
    </ligand>
</feature>
<feature type="domain" description="GS catalytic" evidence="11">
    <location>
        <begin position="102"/>
        <end position="443"/>
    </location>
</feature>
<name>A8F8X8_PSELT</name>
<dbReference type="InterPro" id="IPR014746">
    <property type="entry name" value="Gln_synth/guanido_kin_cat_dom"/>
</dbReference>
<evidence type="ECO:0000256" key="6">
    <source>
        <dbReference type="PIRSR" id="PIRSR604809-2"/>
    </source>
</evidence>
<dbReference type="InterPro" id="IPR036651">
    <property type="entry name" value="Gln_synt_N_sf"/>
</dbReference>
<organism evidence="12 13">
    <name type="scientific">Pseudothermotoga lettingae (strain ATCC BAA-301 / DSM 14385 / NBRC 107922 / TMO)</name>
    <name type="common">Thermotoga lettingae</name>
    <dbReference type="NCBI Taxonomy" id="416591"/>
    <lineage>
        <taxon>Bacteria</taxon>
        <taxon>Thermotogati</taxon>
        <taxon>Thermotogota</taxon>
        <taxon>Thermotogae</taxon>
        <taxon>Thermotogales</taxon>
        <taxon>Thermotogaceae</taxon>
        <taxon>Pseudothermotoga</taxon>
    </lineage>
</organism>
<dbReference type="eggNOG" id="COG0174">
    <property type="taxonomic scope" value="Bacteria"/>
</dbReference>
<evidence type="ECO:0000256" key="5">
    <source>
        <dbReference type="PIRSR" id="PIRSR604809-1"/>
    </source>
</evidence>
<evidence type="ECO:0000256" key="3">
    <source>
        <dbReference type="ARBA" id="ARBA00022741"/>
    </source>
</evidence>
<dbReference type="NCBIfam" id="TIGR00653">
    <property type="entry name" value="GlnA"/>
    <property type="match status" value="1"/>
</dbReference>
<dbReference type="SMART" id="SM01230">
    <property type="entry name" value="Gln-synt_C"/>
    <property type="match status" value="1"/>
</dbReference>
<feature type="binding site" evidence="7">
    <location>
        <position position="210"/>
    </location>
    <ligand>
        <name>Mg(2+)</name>
        <dbReference type="ChEBI" id="CHEBI:18420"/>
        <label>1</label>
    </ligand>
</feature>
<feature type="binding site" evidence="5">
    <location>
        <position position="329"/>
    </location>
    <ligand>
        <name>L-glutamate</name>
        <dbReference type="ChEBI" id="CHEBI:29985"/>
    </ligand>
</feature>
<dbReference type="AlphaFoldDB" id="A8F8X8"/>
<dbReference type="RefSeq" id="WP_012004088.1">
    <property type="nucleotide sequence ID" value="NC_009828.1"/>
</dbReference>
<dbReference type="Proteomes" id="UP000002016">
    <property type="component" value="Chromosome"/>
</dbReference>
<evidence type="ECO:0000313" key="13">
    <source>
        <dbReference type="Proteomes" id="UP000002016"/>
    </source>
</evidence>
<dbReference type="PANTHER" id="PTHR43407">
    <property type="entry name" value="GLUTAMINE SYNTHETASE"/>
    <property type="match status" value="1"/>
</dbReference>
<comment type="cofactor">
    <cofactor evidence="7">
        <name>Mg(2+)</name>
        <dbReference type="ChEBI" id="CHEBI:18420"/>
    </cofactor>
    <text evidence="7">Binds 2 Mg(2+) ions per subunit.</text>
</comment>
<evidence type="ECO:0000256" key="1">
    <source>
        <dbReference type="ARBA" id="ARBA00009897"/>
    </source>
</evidence>
<dbReference type="GO" id="GO:0005737">
    <property type="term" value="C:cytoplasm"/>
    <property type="evidence" value="ECO:0007669"/>
    <property type="project" value="TreeGrafter"/>
</dbReference>
<dbReference type="GO" id="GO:0005524">
    <property type="term" value="F:ATP binding"/>
    <property type="evidence" value="ECO:0007669"/>
    <property type="project" value="UniProtKB-KW"/>
</dbReference>
<comment type="similarity">
    <text evidence="1 8 9">Belongs to the glutamine synthetase family.</text>
</comment>
<dbReference type="InterPro" id="IPR004809">
    <property type="entry name" value="Gln_synth_I"/>
</dbReference>
<dbReference type="KEGG" id="tle:Tlet_2058"/>
<dbReference type="HOGENOM" id="CLU_017290_1_2_0"/>
<feature type="binding site" evidence="7">
    <location>
        <position position="259"/>
    </location>
    <ligand>
        <name>Mg(2+)</name>
        <dbReference type="ChEBI" id="CHEBI:18420"/>
        <label>1</label>
    </ligand>
</feature>
<feature type="binding site" evidence="5">
    <location>
        <position position="350"/>
    </location>
    <ligand>
        <name>L-glutamate</name>
        <dbReference type="ChEBI" id="CHEBI:29985"/>
    </ligand>
</feature>
<feature type="binding site" evidence="7">
    <location>
        <position position="127"/>
    </location>
    <ligand>
        <name>Mg(2+)</name>
        <dbReference type="ChEBI" id="CHEBI:18420"/>
        <label>1</label>
    </ligand>
</feature>
<dbReference type="GO" id="GO:0046872">
    <property type="term" value="F:metal ion binding"/>
    <property type="evidence" value="ECO:0007669"/>
    <property type="project" value="UniProtKB-KW"/>
</dbReference>
<dbReference type="STRING" id="416591.Tlet_2058"/>
<feature type="binding site" evidence="7">
    <location>
        <position position="348"/>
    </location>
    <ligand>
        <name>Mg(2+)</name>
        <dbReference type="ChEBI" id="CHEBI:18420"/>
        <label>1</label>
    </ligand>
</feature>
<evidence type="ECO:0000256" key="7">
    <source>
        <dbReference type="PIRSR" id="PIRSR604809-3"/>
    </source>
</evidence>
<dbReference type="InterPro" id="IPR008146">
    <property type="entry name" value="Gln_synth_cat_dom"/>
</dbReference>
<reference evidence="12 13" key="2">
    <citation type="journal article" date="2009" name="Proc. Natl. Acad. Sci. U.S.A.">
        <title>On the chimeric nature, thermophilic origin, and phylogenetic placement of the Thermotogales.</title>
        <authorList>
            <person name="Zhaxybayeva O."/>
            <person name="Swithers K.S."/>
            <person name="Lapierre P."/>
            <person name="Fournier G.P."/>
            <person name="Bickhart D.M."/>
            <person name="DeBoy R.T."/>
            <person name="Nelson K.E."/>
            <person name="Nesbo C.L."/>
            <person name="Doolittle W.F."/>
            <person name="Gogarten J.P."/>
            <person name="Noll K.M."/>
        </authorList>
    </citation>
    <scope>NUCLEOTIDE SEQUENCE [LARGE SCALE GENOMIC DNA]</scope>
    <source>
        <strain evidence="13">ATCC BAA-301 / DSM 14385 / NBRC 107922 / TMO</strain>
    </source>
</reference>
<evidence type="ECO:0000259" key="11">
    <source>
        <dbReference type="PROSITE" id="PS51987"/>
    </source>
</evidence>
<keyword evidence="7" id="KW-0460">Magnesium</keyword>
<protein>
    <submittedName>
        <fullName evidence="12">Glutamine synthetase catalytic region</fullName>
    </submittedName>
</protein>
<keyword evidence="4 6" id="KW-0067">ATP-binding</keyword>
<feature type="binding site" evidence="7">
    <location>
        <position position="203"/>
    </location>
    <ligand>
        <name>Mg(2+)</name>
        <dbReference type="ChEBI" id="CHEBI:18420"/>
        <label>1</label>
    </ligand>
</feature>
<keyword evidence="13" id="KW-1185">Reference proteome</keyword>
<feature type="binding site" evidence="5">
    <location>
        <position position="317"/>
    </location>
    <ligand>
        <name>L-glutamate</name>
        <dbReference type="ChEBI" id="CHEBI:29985"/>
    </ligand>
</feature>
<dbReference type="GO" id="GO:0006542">
    <property type="term" value="P:glutamine biosynthetic process"/>
    <property type="evidence" value="ECO:0007669"/>
    <property type="project" value="InterPro"/>
</dbReference>
<keyword evidence="7" id="KW-0479">Metal-binding</keyword>
<dbReference type="PANTHER" id="PTHR43407:SF1">
    <property type="entry name" value="LENGSIN"/>
    <property type="match status" value="1"/>
</dbReference>
<dbReference type="Gene3D" id="3.30.590.10">
    <property type="entry name" value="Glutamine synthetase/guanido kinase, catalytic domain"/>
    <property type="match status" value="1"/>
</dbReference>
<sequence length="443" mass="50917">MRQVIEEIDRRGCKFVDLKVVDLYGRWRHVTLHRESFSEEIFEKGVGFDASNLGYASVTKSDMILIPDARTLFFEKIENEEIASFICDVYSSENFKPSEHDPRFIFKKAIEYISPIADDIKLSIEYEFHVFSRVRYSIQPNLIFLETDSPEGFWNSSQSGEYFVGRKKGYHREIPFDNFMHLRNAIVSELENVGVSVKYHHHEVGSSQLEIETNFESALKAADWVMLVKHVVRKIAKQSGFLVTFMPKPLYNEAGNGMHIHQYMIKDGKNIFSGDELHGLSKTCHQYMTGLLKHCPAVMAFSNPTTNSYRRLVPGFEAPTNASFGLANRNAAVRIPGYVKDHSEKRIEFRTIDASCNPYLAISAMILAGVDGIKKKMKAEESSELSLPIDLSKACDALEEDREFLKEIFPDSLIQHWVQTKREEYRYISSIPHPAEYDLYFDV</sequence>
<evidence type="ECO:0000313" key="12">
    <source>
        <dbReference type="EMBL" id="ABV34612.1"/>
    </source>
</evidence>
<dbReference type="Pfam" id="PF03951">
    <property type="entry name" value="Gln-synt_N"/>
    <property type="match status" value="1"/>
</dbReference>
<dbReference type="InterPro" id="IPR008147">
    <property type="entry name" value="Gln_synt_N"/>
</dbReference>
<keyword evidence="2" id="KW-0436">Ligase</keyword>
<feature type="binding site" evidence="7">
    <location>
        <position position="125"/>
    </location>
    <ligand>
        <name>Mg(2+)</name>
        <dbReference type="ChEBI" id="CHEBI:18420"/>
        <label>1</label>
    </ligand>
</feature>
<dbReference type="Pfam" id="PF00120">
    <property type="entry name" value="Gln-synt_C"/>
    <property type="match status" value="1"/>
</dbReference>
<dbReference type="Gene3D" id="3.10.20.70">
    <property type="entry name" value="Glutamine synthetase, N-terminal domain"/>
    <property type="match status" value="1"/>
</dbReference>
<evidence type="ECO:0000259" key="10">
    <source>
        <dbReference type="PROSITE" id="PS51986"/>
    </source>
</evidence>
<dbReference type="EMBL" id="CP000812">
    <property type="protein sequence ID" value="ABV34612.1"/>
    <property type="molecule type" value="Genomic_DNA"/>
</dbReference>
<evidence type="ECO:0000256" key="2">
    <source>
        <dbReference type="ARBA" id="ARBA00022598"/>
    </source>
</evidence>
<keyword evidence="3 6" id="KW-0547">Nucleotide-binding</keyword>
<evidence type="ECO:0000256" key="9">
    <source>
        <dbReference type="RuleBase" id="RU000384"/>
    </source>
</evidence>
<proteinExistence type="inferred from homology"/>
<dbReference type="PROSITE" id="PS51986">
    <property type="entry name" value="GS_BETA_GRASP"/>
    <property type="match status" value="1"/>
</dbReference>
<dbReference type="GO" id="GO:0004356">
    <property type="term" value="F:glutamine synthetase activity"/>
    <property type="evidence" value="ECO:0007669"/>
    <property type="project" value="InterPro"/>
</dbReference>
<dbReference type="SUPFAM" id="SSF55931">
    <property type="entry name" value="Glutamine synthetase/guanido kinase"/>
    <property type="match status" value="1"/>
</dbReference>
<reference evidence="12 13" key="1">
    <citation type="submission" date="2007-08" db="EMBL/GenBank/DDBJ databases">
        <title>Complete sequence of Thermotoga lettingae TMO.</title>
        <authorList>
            <consortium name="US DOE Joint Genome Institute"/>
            <person name="Copeland A."/>
            <person name="Lucas S."/>
            <person name="Lapidus A."/>
            <person name="Barry K."/>
            <person name="Glavina del Rio T."/>
            <person name="Dalin E."/>
            <person name="Tice H."/>
            <person name="Pitluck S."/>
            <person name="Foster B."/>
            <person name="Bruce D."/>
            <person name="Schmutz J."/>
            <person name="Larimer F."/>
            <person name="Land M."/>
            <person name="Hauser L."/>
            <person name="Kyrpides N."/>
            <person name="Mikhailova N."/>
            <person name="Nelson K."/>
            <person name="Gogarten J.P."/>
            <person name="Noll K."/>
            <person name="Richardson P."/>
        </authorList>
    </citation>
    <scope>NUCLEOTIDE SEQUENCE [LARGE SCALE GENOMIC DNA]</scope>
    <source>
        <strain evidence="13">ATCC BAA-301 / DSM 14385 / NBRC 107922 / TMO</strain>
    </source>
</reference>
<dbReference type="SUPFAM" id="SSF54368">
    <property type="entry name" value="Glutamine synthetase, N-terminal domain"/>
    <property type="match status" value="1"/>
</dbReference>
<dbReference type="GO" id="GO:0016020">
    <property type="term" value="C:membrane"/>
    <property type="evidence" value="ECO:0007669"/>
    <property type="project" value="TreeGrafter"/>
</dbReference>
<feature type="binding site" evidence="5">
    <location>
        <position position="311"/>
    </location>
    <ligand>
        <name>L-glutamate</name>
        <dbReference type="ChEBI" id="CHEBI:29985"/>
    </ligand>
</feature>
<feature type="domain" description="GS beta-grasp" evidence="10">
    <location>
        <begin position="11"/>
        <end position="94"/>
    </location>
</feature>
<evidence type="ECO:0000256" key="4">
    <source>
        <dbReference type="ARBA" id="ARBA00022840"/>
    </source>
</evidence>
<gene>
    <name evidence="12" type="ordered locus">Tlet_2058</name>
</gene>
<accession>A8F8X8</accession>